<evidence type="ECO:0000313" key="3">
    <source>
        <dbReference type="Proteomes" id="UP000662814"/>
    </source>
</evidence>
<keyword evidence="1" id="KW-1133">Transmembrane helix</keyword>
<dbReference type="InterPro" id="IPR036259">
    <property type="entry name" value="MFS_trans_sf"/>
</dbReference>
<feature type="transmembrane region" description="Helical" evidence="1">
    <location>
        <begin position="41"/>
        <end position="65"/>
    </location>
</feature>
<keyword evidence="1" id="KW-0472">Membrane</keyword>
<feature type="transmembrane region" description="Helical" evidence="1">
    <location>
        <begin position="111"/>
        <end position="134"/>
    </location>
</feature>
<dbReference type="Proteomes" id="UP000662814">
    <property type="component" value="Chromosome"/>
</dbReference>
<feature type="transmembrane region" description="Helical" evidence="1">
    <location>
        <begin position="77"/>
        <end position="99"/>
    </location>
</feature>
<evidence type="ECO:0000313" key="2">
    <source>
        <dbReference type="EMBL" id="QPZ38618.1"/>
    </source>
</evidence>
<dbReference type="EMBL" id="CP061169">
    <property type="protein sequence ID" value="QPZ38618.1"/>
    <property type="molecule type" value="Genomic_DNA"/>
</dbReference>
<sequence length="156" mass="15985">MEALRRYWAIMVIALPLGAVLGVVTYLALFASIGVALFGAAMYGTIGAVVALSAVLGALVSGFALERHVRKSETVRIGVGALGAAAGVFVLGVVVTIVDKLTSSGSTGGEAFIFVGTVLAIPASIVAAIMISCVEARLRSRSEKATARSWQDFNGL</sequence>
<keyword evidence="1" id="KW-0812">Transmembrane</keyword>
<reference evidence="2 3" key="1">
    <citation type="submission" date="2020-12" db="EMBL/GenBank/DDBJ databases">
        <title>Microbacterium sp. HY060.</title>
        <authorList>
            <person name="Zhou J."/>
        </authorList>
    </citation>
    <scope>NUCLEOTIDE SEQUENCE [LARGE SCALE GENOMIC DNA]</scope>
    <source>
        <strain evidence="2 3">HY60</strain>
    </source>
</reference>
<proteinExistence type="predicted"/>
<name>A0ABX6YII1_9MICO</name>
<dbReference type="SUPFAM" id="SSF103473">
    <property type="entry name" value="MFS general substrate transporter"/>
    <property type="match status" value="1"/>
</dbReference>
<protein>
    <recommendedName>
        <fullName evidence="4">Major facilitator superfamily (MFS) profile domain-containing protein</fullName>
    </recommendedName>
</protein>
<gene>
    <name evidence="2" type="ORF">HCR76_00445</name>
</gene>
<organism evidence="2 3">
    <name type="scientific">Paramicrobacterium chengjingii</name>
    <dbReference type="NCBI Taxonomy" id="2769067"/>
    <lineage>
        <taxon>Bacteria</taxon>
        <taxon>Bacillati</taxon>
        <taxon>Actinomycetota</taxon>
        <taxon>Actinomycetes</taxon>
        <taxon>Micrococcales</taxon>
        <taxon>Microbacteriaceae</taxon>
        <taxon>Paramicrobacterium</taxon>
    </lineage>
</organism>
<evidence type="ECO:0008006" key="4">
    <source>
        <dbReference type="Google" id="ProtNLM"/>
    </source>
</evidence>
<keyword evidence="3" id="KW-1185">Reference proteome</keyword>
<evidence type="ECO:0000256" key="1">
    <source>
        <dbReference type="SAM" id="Phobius"/>
    </source>
</evidence>
<accession>A0ABX6YII1</accession>
<dbReference type="RefSeq" id="WP_166985969.1">
    <property type="nucleotide sequence ID" value="NZ_CP061169.1"/>
</dbReference>
<feature type="transmembrane region" description="Helical" evidence="1">
    <location>
        <begin position="7"/>
        <end position="29"/>
    </location>
</feature>